<dbReference type="Proteomes" id="UP001174677">
    <property type="component" value="Chromosome 16"/>
</dbReference>
<evidence type="ECO:0000313" key="3">
    <source>
        <dbReference type="EMBL" id="KAJ9146057.1"/>
    </source>
</evidence>
<proteinExistence type="predicted"/>
<reference evidence="3" key="1">
    <citation type="journal article" date="2023" name="Plant Biotechnol. J.">
        <title>Chromosome-level wild Hevea brasiliensis genome provides new tools for genomic-assisted breeding and valuable loci to elevate rubber yield.</title>
        <authorList>
            <person name="Cheng H."/>
            <person name="Song X."/>
            <person name="Hu Y."/>
            <person name="Wu T."/>
            <person name="Yang Q."/>
            <person name="An Z."/>
            <person name="Feng S."/>
            <person name="Deng Z."/>
            <person name="Wu W."/>
            <person name="Zeng X."/>
            <person name="Tu M."/>
            <person name="Wang X."/>
            <person name="Huang H."/>
        </authorList>
    </citation>
    <scope>NUCLEOTIDE SEQUENCE</scope>
    <source>
        <strain evidence="3">MT/VB/25A 57/8</strain>
    </source>
</reference>
<dbReference type="PANTHER" id="PTHR35475:SF1">
    <property type="entry name" value="WD REPEAT PROTEIN"/>
    <property type="match status" value="1"/>
</dbReference>
<evidence type="ECO:0000313" key="4">
    <source>
        <dbReference type="Proteomes" id="UP001174677"/>
    </source>
</evidence>
<dbReference type="EMBL" id="JARPOI010000016">
    <property type="protein sequence ID" value="KAJ9146057.1"/>
    <property type="molecule type" value="Genomic_DNA"/>
</dbReference>
<evidence type="ECO:0000256" key="2">
    <source>
        <dbReference type="SAM" id="Phobius"/>
    </source>
</evidence>
<protein>
    <submittedName>
        <fullName evidence="3">Uncharacterized protein</fullName>
    </submittedName>
</protein>
<keyword evidence="2" id="KW-0472">Membrane</keyword>
<organism evidence="3 4">
    <name type="scientific">Hevea brasiliensis</name>
    <name type="common">Para rubber tree</name>
    <name type="synonym">Siphonia brasiliensis</name>
    <dbReference type="NCBI Taxonomy" id="3981"/>
    <lineage>
        <taxon>Eukaryota</taxon>
        <taxon>Viridiplantae</taxon>
        <taxon>Streptophyta</taxon>
        <taxon>Embryophyta</taxon>
        <taxon>Tracheophyta</taxon>
        <taxon>Spermatophyta</taxon>
        <taxon>Magnoliopsida</taxon>
        <taxon>eudicotyledons</taxon>
        <taxon>Gunneridae</taxon>
        <taxon>Pentapetalae</taxon>
        <taxon>rosids</taxon>
        <taxon>fabids</taxon>
        <taxon>Malpighiales</taxon>
        <taxon>Euphorbiaceae</taxon>
        <taxon>Crotonoideae</taxon>
        <taxon>Micrandreae</taxon>
        <taxon>Hevea</taxon>
    </lineage>
</organism>
<name>A0ABQ9KS19_HEVBR</name>
<feature type="transmembrane region" description="Helical" evidence="2">
    <location>
        <begin position="162"/>
        <end position="182"/>
    </location>
</feature>
<feature type="transmembrane region" description="Helical" evidence="2">
    <location>
        <begin position="132"/>
        <end position="150"/>
    </location>
</feature>
<keyword evidence="2" id="KW-1133">Transmembrane helix</keyword>
<gene>
    <name evidence="3" type="ORF">P3X46_028372</name>
</gene>
<accession>A0ABQ9KS19</accession>
<comment type="caution">
    <text evidence="3">The sequence shown here is derived from an EMBL/GenBank/DDBJ whole genome shotgun (WGS) entry which is preliminary data.</text>
</comment>
<keyword evidence="2" id="KW-0812">Transmembrane</keyword>
<evidence type="ECO:0000256" key="1">
    <source>
        <dbReference type="SAM" id="MobiDB-lite"/>
    </source>
</evidence>
<feature type="compositionally biased region" description="Polar residues" evidence="1">
    <location>
        <begin position="8"/>
        <end position="24"/>
    </location>
</feature>
<sequence length="195" mass="22042">MEMGNEITEIQETNPKPNESSQTDPNPNPNPSPKPRTVRTKVPEVEIHLYRRGKGPIDVFKSSLGGWDQDQLEVRDILDKYGFKSVYAFNPDSGRAAPIRFNGRNGKSILGYRDGSVIYIDGDPKDSLIKPVTKILFGVAVITLFITMAVKDPPEWIKKSNFFGGSFPPWILACAVIVFTRMRKRTRDFLKKLGW</sequence>
<dbReference type="PANTHER" id="PTHR35475">
    <property type="entry name" value="WD REPEAT PROTEIN"/>
    <property type="match status" value="1"/>
</dbReference>
<keyword evidence="4" id="KW-1185">Reference proteome</keyword>
<feature type="region of interest" description="Disordered" evidence="1">
    <location>
        <begin position="1"/>
        <end position="41"/>
    </location>
</feature>